<dbReference type="EMBL" id="JAPZBT010000004">
    <property type="protein sequence ID" value="KAJ5360741.1"/>
    <property type="molecule type" value="Genomic_DNA"/>
</dbReference>
<reference evidence="2" key="2">
    <citation type="journal article" date="2023" name="IMA Fungus">
        <title>Comparative genomic study of the Penicillium genus elucidates a diverse pangenome and 15 lateral gene transfer events.</title>
        <authorList>
            <person name="Petersen C."/>
            <person name="Sorensen T."/>
            <person name="Nielsen M.R."/>
            <person name="Sondergaard T.E."/>
            <person name="Sorensen J.L."/>
            <person name="Fitzpatrick D.A."/>
            <person name="Frisvad J.C."/>
            <person name="Nielsen K.L."/>
        </authorList>
    </citation>
    <scope>NUCLEOTIDE SEQUENCE</scope>
    <source>
        <strain evidence="2">IBT 3081</strain>
    </source>
</reference>
<proteinExistence type="predicted"/>
<evidence type="ECO:0000313" key="3">
    <source>
        <dbReference type="Proteomes" id="UP001147752"/>
    </source>
</evidence>
<dbReference type="Proteomes" id="UP001147752">
    <property type="component" value="Unassembled WGS sequence"/>
</dbReference>
<reference evidence="2" key="1">
    <citation type="submission" date="2022-12" db="EMBL/GenBank/DDBJ databases">
        <authorList>
            <person name="Petersen C."/>
        </authorList>
    </citation>
    <scope>NUCLEOTIDE SEQUENCE</scope>
    <source>
        <strain evidence="2">IBT 3081</strain>
    </source>
</reference>
<name>A0A9W9RIN2_9EURO</name>
<dbReference type="AlphaFoldDB" id="A0A9W9RIN2"/>
<gene>
    <name evidence="2" type="ORF">N7517_009932</name>
</gene>
<dbReference type="OrthoDB" id="10357244at2759"/>
<keyword evidence="3" id="KW-1185">Reference proteome</keyword>
<organism evidence="2 3">
    <name type="scientific">Penicillium concentricum</name>
    <dbReference type="NCBI Taxonomy" id="293559"/>
    <lineage>
        <taxon>Eukaryota</taxon>
        <taxon>Fungi</taxon>
        <taxon>Dikarya</taxon>
        <taxon>Ascomycota</taxon>
        <taxon>Pezizomycotina</taxon>
        <taxon>Eurotiomycetes</taxon>
        <taxon>Eurotiomycetidae</taxon>
        <taxon>Eurotiales</taxon>
        <taxon>Aspergillaceae</taxon>
        <taxon>Penicillium</taxon>
    </lineage>
</organism>
<sequence length="90" mass="10567">MFAHEDKLATQDLDTAEAGRCETFGFRFTALDLVRRQLPRWELLGSVTQSRVSTERKTVAIIQDIAERTEEKREERREKRERGEESRGEI</sequence>
<protein>
    <submittedName>
        <fullName evidence="2">Uncharacterized protein</fullName>
    </submittedName>
</protein>
<accession>A0A9W9RIN2</accession>
<comment type="caution">
    <text evidence="2">The sequence shown here is derived from an EMBL/GenBank/DDBJ whole genome shotgun (WGS) entry which is preliminary data.</text>
</comment>
<evidence type="ECO:0000313" key="2">
    <source>
        <dbReference type="EMBL" id="KAJ5360741.1"/>
    </source>
</evidence>
<dbReference type="GeneID" id="81466838"/>
<feature type="region of interest" description="Disordered" evidence="1">
    <location>
        <begin position="65"/>
        <end position="90"/>
    </location>
</feature>
<evidence type="ECO:0000256" key="1">
    <source>
        <dbReference type="SAM" id="MobiDB-lite"/>
    </source>
</evidence>
<dbReference type="RefSeq" id="XP_056576227.1">
    <property type="nucleotide sequence ID" value="XM_056727655.1"/>
</dbReference>